<proteinExistence type="predicted"/>
<reference evidence="1" key="1">
    <citation type="submission" date="2014-05" db="EMBL/GenBank/DDBJ databases">
        <authorList>
            <person name="Chronopoulou M."/>
        </authorList>
    </citation>
    <scope>NUCLEOTIDE SEQUENCE</scope>
    <source>
        <tissue evidence="1">Whole organism</tissue>
    </source>
</reference>
<feature type="non-terminal residue" evidence="1">
    <location>
        <position position="1"/>
    </location>
</feature>
<protein>
    <submittedName>
        <fullName evidence="1">Uncharacterized protein</fullName>
    </submittedName>
</protein>
<accession>A0A0K2UWB8</accession>
<organism evidence="1">
    <name type="scientific">Lepeophtheirus salmonis</name>
    <name type="common">Salmon louse</name>
    <name type="synonym">Caligus salmonis</name>
    <dbReference type="NCBI Taxonomy" id="72036"/>
    <lineage>
        <taxon>Eukaryota</taxon>
        <taxon>Metazoa</taxon>
        <taxon>Ecdysozoa</taxon>
        <taxon>Arthropoda</taxon>
        <taxon>Crustacea</taxon>
        <taxon>Multicrustacea</taxon>
        <taxon>Hexanauplia</taxon>
        <taxon>Copepoda</taxon>
        <taxon>Siphonostomatoida</taxon>
        <taxon>Caligidae</taxon>
        <taxon>Lepeophtheirus</taxon>
    </lineage>
</organism>
<sequence length="43" mass="4972">RTLFVLNNICFYSEDPPLNNNAINDLNLLCKLYPKFPSLRSLS</sequence>
<name>A0A0K2UWB8_LEPSM</name>
<dbReference type="EMBL" id="HACA01025188">
    <property type="protein sequence ID" value="CDW42549.1"/>
    <property type="molecule type" value="Transcribed_RNA"/>
</dbReference>
<dbReference type="AlphaFoldDB" id="A0A0K2UWB8"/>
<evidence type="ECO:0000313" key="1">
    <source>
        <dbReference type="EMBL" id="CDW42549.1"/>
    </source>
</evidence>